<sequence length="348" mass="38467">MLQKLTRVGSIKILKRCFHETKIGILGVPFEKGQPKKGVSQGPDAIRKAKLVEQLSAIHDKMDIKDYGNISYTVNKELEASVPNMKGYAEIVGCTHEVSKNVEKIIKEGRMCLTLGGDHSIALATVDGHIKAKDNEICVLWVDAHADCNTNKTTPTGNVHGMPMALIPYELADYWPYLPGMDWHKPVMSIRNVAYIGLRSVDSYERLIIEKLGVTAFFMADVENYGISRVVEMALDRIDPDKKRSLHVSYDIDALDTLEAPSTGSAVRGGLTLREGIQIMEIAHNTGRLGAMDLVEVNPSIGSESDVKKTVEAAIHIILAAFGYNRKGYKTQEPLPLQTFPPTRQVIQ</sequence>
<dbReference type="AlphaFoldDB" id="A0A653CS68"/>
<comment type="pathway">
    <text evidence="1 12">Nitrogen metabolism; urea cycle; L-ornithine and urea from L-arginine: step 1/1.</text>
</comment>
<protein>
    <recommendedName>
        <fullName evidence="3 12">Arginase</fullName>
        <ecNumber evidence="2 12">3.5.3.1</ecNumber>
    </recommendedName>
</protein>
<evidence type="ECO:0000256" key="2">
    <source>
        <dbReference type="ARBA" id="ARBA00012168"/>
    </source>
</evidence>
<name>A0A653CS68_CALMS</name>
<keyword evidence="7 12" id="KW-0378">Hydrolase</keyword>
<dbReference type="PROSITE" id="PS51409">
    <property type="entry name" value="ARGINASE_2"/>
    <property type="match status" value="1"/>
</dbReference>
<dbReference type="InterPro" id="IPR006035">
    <property type="entry name" value="Ureohydrolase"/>
</dbReference>
<evidence type="ECO:0000256" key="3">
    <source>
        <dbReference type="ARBA" id="ARBA00018123"/>
    </source>
</evidence>
<dbReference type="PRINTS" id="PR00116">
    <property type="entry name" value="ARGINASE"/>
</dbReference>
<dbReference type="InterPro" id="IPR014033">
    <property type="entry name" value="Arginase"/>
</dbReference>
<dbReference type="Gene3D" id="3.40.800.10">
    <property type="entry name" value="Ureohydrolase domain"/>
    <property type="match status" value="1"/>
</dbReference>
<dbReference type="GO" id="GO:0005634">
    <property type="term" value="C:nucleus"/>
    <property type="evidence" value="ECO:0007669"/>
    <property type="project" value="TreeGrafter"/>
</dbReference>
<dbReference type="EMBL" id="CAACVG010008699">
    <property type="protein sequence ID" value="VEN50771.1"/>
    <property type="molecule type" value="Genomic_DNA"/>
</dbReference>
<dbReference type="UniPathway" id="UPA00158">
    <property type="reaction ID" value="UER00270"/>
</dbReference>
<dbReference type="NCBIfam" id="TIGR01229">
    <property type="entry name" value="rocF_arginase"/>
    <property type="match status" value="1"/>
</dbReference>
<dbReference type="FunFam" id="3.40.800.10:FF:000005">
    <property type="entry name" value="Arginase"/>
    <property type="match status" value="1"/>
</dbReference>
<dbReference type="GO" id="GO:0010121">
    <property type="term" value="P:L-arginine catabolic process to proline via ornithine"/>
    <property type="evidence" value="ECO:0007669"/>
    <property type="project" value="UniProtKB-ARBA"/>
</dbReference>
<dbReference type="SUPFAM" id="SSF52768">
    <property type="entry name" value="Arginase/deacetylase"/>
    <property type="match status" value="1"/>
</dbReference>
<dbReference type="CDD" id="cd09989">
    <property type="entry name" value="Arginase"/>
    <property type="match status" value="1"/>
</dbReference>
<evidence type="ECO:0000256" key="4">
    <source>
        <dbReference type="ARBA" id="ARBA00022436"/>
    </source>
</evidence>
<keyword evidence="4 12" id="KW-0835">Urea cycle</keyword>
<evidence type="ECO:0000256" key="10">
    <source>
        <dbReference type="PIRSR" id="PIRSR036979-1"/>
    </source>
</evidence>
<feature type="binding site" evidence="10">
    <location>
        <position position="145"/>
    </location>
    <ligand>
        <name>Mn(2+)</name>
        <dbReference type="ChEBI" id="CHEBI:29035"/>
        <label>1</label>
    </ligand>
</feature>
<organism evidence="13 14">
    <name type="scientific">Callosobruchus maculatus</name>
    <name type="common">Southern cowpea weevil</name>
    <name type="synonym">Pulse bruchid</name>
    <dbReference type="NCBI Taxonomy" id="64391"/>
    <lineage>
        <taxon>Eukaryota</taxon>
        <taxon>Metazoa</taxon>
        <taxon>Ecdysozoa</taxon>
        <taxon>Arthropoda</taxon>
        <taxon>Hexapoda</taxon>
        <taxon>Insecta</taxon>
        <taxon>Pterygota</taxon>
        <taxon>Neoptera</taxon>
        <taxon>Endopterygota</taxon>
        <taxon>Coleoptera</taxon>
        <taxon>Polyphaga</taxon>
        <taxon>Cucujiformia</taxon>
        <taxon>Chrysomeloidea</taxon>
        <taxon>Chrysomelidae</taxon>
        <taxon>Bruchinae</taxon>
        <taxon>Bruchini</taxon>
        <taxon>Callosobruchus</taxon>
    </lineage>
</organism>
<evidence type="ECO:0000313" key="14">
    <source>
        <dbReference type="Proteomes" id="UP000410492"/>
    </source>
</evidence>
<dbReference type="EC" id="3.5.3.1" evidence="2 12"/>
<comment type="cofactor">
    <cofactor evidence="10 12">
        <name>Mn(2+)</name>
        <dbReference type="ChEBI" id="CHEBI:29035"/>
    </cofactor>
    <text evidence="10 12">Binds 2 manganese ions per subunit.</text>
</comment>
<proteinExistence type="inferred from homology"/>
<dbReference type="GO" id="GO:0030145">
    <property type="term" value="F:manganese ion binding"/>
    <property type="evidence" value="ECO:0007669"/>
    <property type="project" value="TreeGrafter"/>
</dbReference>
<reference evidence="13 14" key="1">
    <citation type="submission" date="2019-01" db="EMBL/GenBank/DDBJ databases">
        <authorList>
            <person name="Sayadi A."/>
        </authorList>
    </citation>
    <scope>NUCLEOTIDE SEQUENCE [LARGE SCALE GENOMIC DNA]</scope>
</reference>
<dbReference type="GO" id="GO:0004053">
    <property type="term" value="F:arginase activity"/>
    <property type="evidence" value="ECO:0007669"/>
    <property type="project" value="UniProtKB-EC"/>
</dbReference>
<evidence type="ECO:0000256" key="5">
    <source>
        <dbReference type="ARBA" id="ARBA00022503"/>
    </source>
</evidence>
<dbReference type="PANTHER" id="PTHR43782:SF3">
    <property type="entry name" value="ARGINASE"/>
    <property type="match status" value="1"/>
</dbReference>
<evidence type="ECO:0000256" key="9">
    <source>
        <dbReference type="ARBA" id="ARBA00047391"/>
    </source>
</evidence>
<keyword evidence="6 10" id="KW-0479">Metal-binding</keyword>
<evidence type="ECO:0000256" key="7">
    <source>
        <dbReference type="ARBA" id="ARBA00022801"/>
    </source>
</evidence>
<dbReference type="GO" id="GO:0000050">
    <property type="term" value="P:urea cycle"/>
    <property type="evidence" value="ECO:0007669"/>
    <property type="project" value="UniProtKB-UniPathway"/>
</dbReference>
<dbReference type="OrthoDB" id="9992747at2759"/>
<dbReference type="InterPro" id="IPR023696">
    <property type="entry name" value="Ureohydrolase_dom_sf"/>
</dbReference>
<dbReference type="PANTHER" id="PTHR43782">
    <property type="entry name" value="ARGINASE"/>
    <property type="match status" value="1"/>
</dbReference>
<keyword evidence="8 10" id="KW-0464">Manganese</keyword>
<keyword evidence="5 12" id="KW-0056">Arginine metabolism</keyword>
<dbReference type="Pfam" id="PF00491">
    <property type="entry name" value="Arginase"/>
    <property type="match status" value="1"/>
</dbReference>
<evidence type="ECO:0000256" key="12">
    <source>
        <dbReference type="RuleBase" id="RU361159"/>
    </source>
</evidence>
<feature type="binding site" evidence="10">
    <location>
        <position position="147"/>
    </location>
    <ligand>
        <name>Mn(2+)</name>
        <dbReference type="ChEBI" id="CHEBI:29035"/>
        <label>1</label>
    </ligand>
</feature>
<evidence type="ECO:0000256" key="8">
    <source>
        <dbReference type="ARBA" id="ARBA00023211"/>
    </source>
</evidence>
<feature type="binding site" evidence="10">
    <location>
        <position position="253"/>
    </location>
    <ligand>
        <name>Mn(2+)</name>
        <dbReference type="ChEBI" id="CHEBI:29035"/>
        <label>1</label>
    </ligand>
</feature>
<dbReference type="GO" id="GO:0005829">
    <property type="term" value="C:cytosol"/>
    <property type="evidence" value="ECO:0007669"/>
    <property type="project" value="TreeGrafter"/>
</dbReference>
<evidence type="ECO:0000256" key="1">
    <source>
        <dbReference type="ARBA" id="ARBA00005098"/>
    </source>
</evidence>
<evidence type="ECO:0000256" key="11">
    <source>
        <dbReference type="PROSITE-ProRule" id="PRU00742"/>
    </source>
</evidence>
<evidence type="ECO:0000313" key="13">
    <source>
        <dbReference type="EMBL" id="VEN50771.1"/>
    </source>
</evidence>
<feature type="binding site" evidence="10">
    <location>
        <position position="143"/>
    </location>
    <ligand>
        <name>Mn(2+)</name>
        <dbReference type="ChEBI" id="CHEBI:29035"/>
        <label>1</label>
    </ligand>
</feature>
<keyword evidence="14" id="KW-1185">Reference proteome</keyword>
<feature type="binding site" evidence="10">
    <location>
        <position position="119"/>
    </location>
    <ligand>
        <name>Mn(2+)</name>
        <dbReference type="ChEBI" id="CHEBI:29035"/>
        <label>1</label>
    </ligand>
</feature>
<comment type="catalytic activity">
    <reaction evidence="9 12">
        <text>L-arginine + H2O = urea + L-ornithine</text>
        <dbReference type="Rhea" id="RHEA:20569"/>
        <dbReference type="ChEBI" id="CHEBI:15377"/>
        <dbReference type="ChEBI" id="CHEBI:16199"/>
        <dbReference type="ChEBI" id="CHEBI:32682"/>
        <dbReference type="ChEBI" id="CHEBI:46911"/>
        <dbReference type="EC" id="3.5.3.1"/>
    </reaction>
</comment>
<comment type="similarity">
    <text evidence="11 12">Belongs to the arginase family.</text>
</comment>
<feature type="binding site" evidence="10">
    <location>
        <position position="251"/>
    </location>
    <ligand>
        <name>Mn(2+)</name>
        <dbReference type="ChEBI" id="CHEBI:29035"/>
        <label>1</label>
    </ligand>
</feature>
<dbReference type="Proteomes" id="UP000410492">
    <property type="component" value="Unassembled WGS sequence"/>
</dbReference>
<gene>
    <name evidence="13" type="ORF">CALMAC_LOCUS11410</name>
</gene>
<accession>A0A653CS68</accession>
<evidence type="ECO:0000256" key="6">
    <source>
        <dbReference type="ARBA" id="ARBA00022723"/>
    </source>
</evidence>
<dbReference type="PIRSF" id="PIRSF036979">
    <property type="entry name" value="Arginase"/>
    <property type="match status" value="1"/>
</dbReference>